<dbReference type="Gene3D" id="1.10.260.40">
    <property type="entry name" value="lambda repressor-like DNA-binding domains"/>
    <property type="match status" value="1"/>
</dbReference>
<dbReference type="NCBIfam" id="TIGR03070">
    <property type="entry name" value="couple_hipB"/>
    <property type="match status" value="1"/>
</dbReference>
<dbReference type="SMART" id="SM00530">
    <property type="entry name" value="HTH_XRE"/>
    <property type="match status" value="1"/>
</dbReference>
<dbReference type="Pfam" id="PF01381">
    <property type="entry name" value="HTH_3"/>
    <property type="match status" value="1"/>
</dbReference>
<dbReference type="InterPro" id="IPR001387">
    <property type="entry name" value="Cro/C1-type_HTH"/>
</dbReference>
<dbReference type="EMBL" id="JAMFTQ010000005">
    <property type="protein sequence ID" value="MCP1387701.1"/>
    <property type="molecule type" value="Genomic_DNA"/>
</dbReference>
<reference evidence="2" key="1">
    <citation type="submission" date="2022-05" db="EMBL/GenBank/DDBJ databases">
        <title>Corynebacterium sp. TA-R-1 sp. nov., isolated from human feces.</title>
        <authorList>
            <person name="Shamsuzzaman M."/>
            <person name="Dahal R.H."/>
        </authorList>
    </citation>
    <scope>NUCLEOTIDE SEQUENCE</scope>
    <source>
        <strain evidence="2">TA-R-1</strain>
    </source>
</reference>
<evidence type="ECO:0000313" key="3">
    <source>
        <dbReference type="Proteomes" id="UP001204000"/>
    </source>
</evidence>
<dbReference type="CDD" id="cd00093">
    <property type="entry name" value="HTH_XRE"/>
    <property type="match status" value="1"/>
</dbReference>
<evidence type="ECO:0000259" key="1">
    <source>
        <dbReference type="PROSITE" id="PS50943"/>
    </source>
</evidence>
<dbReference type="SUPFAM" id="SSF47413">
    <property type="entry name" value="lambda repressor-like DNA-binding domains"/>
    <property type="match status" value="1"/>
</dbReference>
<dbReference type="Proteomes" id="UP001204000">
    <property type="component" value="Unassembled WGS sequence"/>
</dbReference>
<accession>A0ABT1G156</accession>
<name>A0ABT1G156_9CORY</name>
<dbReference type="RefSeq" id="WP_253577447.1">
    <property type="nucleotide sequence ID" value="NZ_JAMFTQ010000005.1"/>
</dbReference>
<organism evidence="2 3">
    <name type="scientific">Corynebacterium stercoris</name>
    <dbReference type="NCBI Taxonomy" id="2943490"/>
    <lineage>
        <taxon>Bacteria</taxon>
        <taxon>Bacillati</taxon>
        <taxon>Actinomycetota</taxon>
        <taxon>Actinomycetes</taxon>
        <taxon>Mycobacteriales</taxon>
        <taxon>Corynebacteriaceae</taxon>
        <taxon>Corynebacterium</taxon>
    </lineage>
</organism>
<feature type="domain" description="HTH cro/C1-type" evidence="1">
    <location>
        <begin position="10"/>
        <end position="64"/>
    </location>
</feature>
<protein>
    <submittedName>
        <fullName evidence="2">Helix-turn-helix transcriptional regulator</fullName>
    </submittedName>
</protein>
<proteinExistence type="predicted"/>
<keyword evidence="3" id="KW-1185">Reference proteome</keyword>
<gene>
    <name evidence="2" type="ORF">M5J20_05795</name>
</gene>
<comment type="caution">
    <text evidence="2">The sequence shown here is derived from an EMBL/GenBank/DDBJ whole genome shotgun (WGS) entry which is preliminary data.</text>
</comment>
<dbReference type="PROSITE" id="PS50943">
    <property type="entry name" value="HTH_CROC1"/>
    <property type="match status" value="1"/>
</dbReference>
<evidence type="ECO:0000313" key="2">
    <source>
        <dbReference type="EMBL" id="MCP1387701.1"/>
    </source>
</evidence>
<sequence>MTPAQLGEIIRAERRARGLTQLDLAELAEVSDRFVRELEKGKATAELGKTMAVFAVLGFDLVPVVHQGERAWQ</sequence>
<dbReference type="InterPro" id="IPR010982">
    <property type="entry name" value="Lambda_DNA-bd_dom_sf"/>
</dbReference>
<dbReference type="InterPro" id="IPR017507">
    <property type="entry name" value="Tscrpt_reg_HipB-like"/>
</dbReference>